<dbReference type="InterPro" id="IPR036388">
    <property type="entry name" value="WH-like_DNA-bd_sf"/>
</dbReference>
<proteinExistence type="predicted"/>
<evidence type="ECO:0000313" key="2">
    <source>
        <dbReference type="EMBL" id="QTX03503.1"/>
    </source>
</evidence>
<evidence type="ECO:0000313" key="3">
    <source>
        <dbReference type="Proteomes" id="UP000671914"/>
    </source>
</evidence>
<dbReference type="PROSITE" id="PS50043">
    <property type="entry name" value="HTH_LUXR_2"/>
    <property type="match status" value="1"/>
</dbReference>
<dbReference type="Proteomes" id="UP000671914">
    <property type="component" value="Chromosome"/>
</dbReference>
<dbReference type="SMART" id="SM00421">
    <property type="entry name" value="HTH_LUXR"/>
    <property type="match status" value="1"/>
</dbReference>
<dbReference type="InterPro" id="IPR000792">
    <property type="entry name" value="Tscrpt_reg_LuxR_C"/>
</dbReference>
<dbReference type="KEGG" id="aarc:G127AT_09030"/>
<feature type="domain" description="HTH luxR-type" evidence="1">
    <location>
        <begin position="430"/>
        <end position="495"/>
    </location>
</feature>
<dbReference type="InterPro" id="IPR016032">
    <property type="entry name" value="Sig_transdc_resp-reg_C-effctor"/>
</dbReference>
<evidence type="ECO:0000259" key="1">
    <source>
        <dbReference type="PROSITE" id="PS50043"/>
    </source>
</evidence>
<keyword evidence="3" id="KW-1185">Reference proteome</keyword>
<dbReference type="GO" id="GO:0003677">
    <property type="term" value="F:DNA binding"/>
    <property type="evidence" value="ECO:0007669"/>
    <property type="project" value="InterPro"/>
</dbReference>
<dbReference type="EMBL" id="CP071696">
    <property type="protein sequence ID" value="QTX03503.1"/>
    <property type="molecule type" value="Genomic_DNA"/>
</dbReference>
<dbReference type="AlphaFoldDB" id="A0A975IMH7"/>
<accession>A0A975IMH7</accession>
<gene>
    <name evidence="2" type="ORF">G127AT_09030</name>
</gene>
<organism evidence="2 3">
    <name type="scientific">Agromyces archimandritae</name>
    <dbReference type="NCBI Taxonomy" id="2781962"/>
    <lineage>
        <taxon>Bacteria</taxon>
        <taxon>Bacillati</taxon>
        <taxon>Actinomycetota</taxon>
        <taxon>Actinomycetes</taxon>
        <taxon>Micrococcales</taxon>
        <taxon>Microbacteriaceae</taxon>
        <taxon>Agromyces</taxon>
    </lineage>
</organism>
<dbReference type="GO" id="GO:0006355">
    <property type="term" value="P:regulation of DNA-templated transcription"/>
    <property type="evidence" value="ECO:0007669"/>
    <property type="project" value="InterPro"/>
</dbReference>
<dbReference type="RefSeq" id="WP_210896155.1">
    <property type="nucleotide sequence ID" value="NZ_CP071696.1"/>
</dbReference>
<dbReference type="Gene3D" id="1.10.10.10">
    <property type="entry name" value="Winged helix-like DNA-binding domain superfamily/Winged helix DNA-binding domain"/>
    <property type="match status" value="1"/>
</dbReference>
<sequence>MQSERQRADAHLVRMRALEGAAAAVIESSLYDGHPVGYPQYDLLRAVSPGSILDVPVDVRLEILAARVVMFVRGDLMDEAVQAAEGLDAALVTAAGDAIACRTRMAALGAVAEAHIAAGDAVRAMRFAEAIISYTTVAPESDALQAARWRYRGLGLQAASYALNGRQMEADAILDEMAGLAEAQGWDPDRAEFMAAIAEGTIAFMRLDADRASRLSSRIRRLTVSEPTARMLADLLEAVALVLNGDPYRASKLAVLVAQGVSQPTGSSLIRSYGRMLVSYIFLYEGQPVRALAQLADMEPSERHCVDPNAPRAAAYLSMADYRQVLTVTAECVRMRSRHNLWLFPLILMCRSIAHLRLGHQVIALREVGEAMAYAQRANLSAVFSMIPDDEIEHMRQFVEHRAPRFAGDLQRYRVAVAEAEQRMGARGTVSEKLPKMSERESVVASMLGGPMTFAAMAAELHVSTGTVKRQAAAVYHKLGVKTREEAVLRLEELGYL</sequence>
<dbReference type="SUPFAM" id="SSF46894">
    <property type="entry name" value="C-terminal effector domain of the bipartite response regulators"/>
    <property type="match status" value="1"/>
</dbReference>
<protein>
    <recommendedName>
        <fullName evidence="1">HTH luxR-type domain-containing protein</fullName>
    </recommendedName>
</protein>
<name>A0A975IMH7_9MICO</name>
<reference evidence="2" key="1">
    <citation type="submission" date="2021-03" db="EMBL/GenBank/DDBJ databases">
        <title>Agromyces archimandritus sp. nov., isolated from the cockroach Archimandrita tessellata.</title>
        <authorList>
            <person name="Guzman J."/>
            <person name="Ortuzar M."/>
            <person name="Poehlein A."/>
            <person name="Daniel R."/>
            <person name="Trujillo M."/>
            <person name="Vilcinskas A."/>
        </authorList>
    </citation>
    <scope>NUCLEOTIDE SEQUENCE</scope>
    <source>
        <strain evidence="2">G127AT</strain>
    </source>
</reference>